<dbReference type="SUPFAM" id="SSF63882">
    <property type="entry name" value="MoeA N-terminal region -like"/>
    <property type="match status" value="1"/>
</dbReference>
<dbReference type="NCBIfam" id="TIGR00177">
    <property type="entry name" value="molyb_syn"/>
    <property type="match status" value="1"/>
</dbReference>
<dbReference type="AlphaFoldDB" id="A0A2S7SQX0"/>
<dbReference type="Gene3D" id="2.40.340.10">
    <property type="entry name" value="MoeA, C-terminal, domain IV"/>
    <property type="match status" value="1"/>
</dbReference>
<protein>
    <recommendedName>
        <fullName evidence="6">Molybdopterin molybdenumtransferase</fullName>
        <ecNumber evidence="6">2.10.1.1</ecNumber>
    </recommendedName>
</protein>
<comment type="function">
    <text evidence="1 6">Catalyzes the insertion of molybdate into adenylated molybdopterin with the concomitant release of AMP.</text>
</comment>
<dbReference type="Gene3D" id="3.90.105.10">
    <property type="entry name" value="Molybdopterin biosynthesis moea protein, domain 2"/>
    <property type="match status" value="1"/>
</dbReference>
<comment type="catalytic activity">
    <reaction evidence="5">
        <text>adenylyl-molybdopterin + molybdate = Mo-molybdopterin + AMP + H(+)</text>
        <dbReference type="Rhea" id="RHEA:35047"/>
        <dbReference type="ChEBI" id="CHEBI:15378"/>
        <dbReference type="ChEBI" id="CHEBI:36264"/>
        <dbReference type="ChEBI" id="CHEBI:62727"/>
        <dbReference type="ChEBI" id="CHEBI:71302"/>
        <dbReference type="ChEBI" id="CHEBI:456215"/>
        <dbReference type="EC" id="2.10.1.1"/>
    </reaction>
</comment>
<dbReference type="RefSeq" id="WP_105041001.1">
    <property type="nucleotide sequence ID" value="NZ_PPSL01000006.1"/>
</dbReference>
<dbReference type="CDD" id="cd00887">
    <property type="entry name" value="MoeA"/>
    <property type="match status" value="1"/>
</dbReference>
<dbReference type="InterPro" id="IPR001453">
    <property type="entry name" value="MoaB/Mog_dom"/>
</dbReference>
<comment type="pathway">
    <text evidence="2 6">Cofactor biosynthesis; molybdopterin biosynthesis.</text>
</comment>
<dbReference type="InterPro" id="IPR036688">
    <property type="entry name" value="MoeA_C_domain_IV_sf"/>
</dbReference>
<dbReference type="PANTHER" id="PTHR10192:SF5">
    <property type="entry name" value="GEPHYRIN"/>
    <property type="match status" value="1"/>
</dbReference>
<dbReference type="EC" id="2.10.1.1" evidence="6"/>
<keyword evidence="6" id="KW-0500">Molybdenum</keyword>
<feature type="domain" description="MoaB/Mog" evidence="7">
    <location>
        <begin position="176"/>
        <end position="315"/>
    </location>
</feature>
<evidence type="ECO:0000256" key="2">
    <source>
        <dbReference type="ARBA" id="ARBA00005046"/>
    </source>
</evidence>
<dbReference type="UniPathway" id="UPA00344"/>
<reference evidence="8 9" key="1">
    <citation type="submission" date="2018-01" db="EMBL/GenBank/DDBJ databases">
        <title>A novel member of the phylum Bacteroidetes isolated from glacier ice.</title>
        <authorList>
            <person name="Liu Q."/>
            <person name="Xin Y.-H."/>
        </authorList>
    </citation>
    <scope>NUCLEOTIDE SEQUENCE [LARGE SCALE GENOMIC DNA]</scope>
    <source>
        <strain evidence="8 9">RB1R16</strain>
    </source>
</reference>
<dbReference type="InterPro" id="IPR008284">
    <property type="entry name" value="MoCF_biosynth_CS"/>
</dbReference>
<sequence>MISVQEAEEIILSQVRDYGVEEIPFEAAFGRVLAQDIRCDRDLPAYNRVTMDGIAVSYASIEQGVTAFRIRATQAAGDEPIEIDELTDCIEIMTGAAQPITADTVIPYEQITIDNGIATLATSTIKMGQNIHFKGRDRKQNDIVTPFNSLIDAAVINIAATVGKVTMAVRTRPRILIVSTGDELVEVDETPADYQLRRSNSFSIQAVLQQHALEADMLHLPDEPFTIENEITEALNEYDVLIFSGGVSAGKYDHVPKVLEEVGVHQLFHKIKQRPGKPFWFGAHDDGQLVFAFPGNPVSAFMCLHRYFVPWYKRTMGMADDRKIYGVLNDDVTFTPALQYYMQVSLDFNEQGQIVATPLQGNGSGDLANLLESDAFMELPADKSEFKKGEVYRIWVFKNVLQ</sequence>
<evidence type="ECO:0000259" key="7">
    <source>
        <dbReference type="SMART" id="SM00852"/>
    </source>
</evidence>
<name>A0A2S7SQX0_9BACT</name>
<evidence type="ECO:0000256" key="3">
    <source>
        <dbReference type="ARBA" id="ARBA00010763"/>
    </source>
</evidence>
<comment type="caution">
    <text evidence="8">The sequence shown here is derived from an EMBL/GenBank/DDBJ whole genome shotgun (WGS) entry which is preliminary data.</text>
</comment>
<dbReference type="PANTHER" id="PTHR10192">
    <property type="entry name" value="MOLYBDOPTERIN BIOSYNTHESIS PROTEIN"/>
    <property type="match status" value="1"/>
</dbReference>
<dbReference type="SMART" id="SM00852">
    <property type="entry name" value="MoCF_biosynth"/>
    <property type="match status" value="1"/>
</dbReference>
<dbReference type="InterPro" id="IPR005111">
    <property type="entry name" value="MoeA_C_domain_IV"/>
</dbReference>
<dbReference type="GO" id="GO:0006777">
    <property type="term" value="P:Mo-molybdopterin cofactor biosynthetic process"/>
    <property type="evidence" value="ECO:0007669"/>
    <property type="project" value="UniProtKB-UniRule"/>
</dbReference>
<dbReference type="InterPro" id="IPR036135">
    <property type="entry name" value="MoeA_linker/N_sf"/>
</dbReference>
<dbReference type="Pfam" id="PF03453">
    <property type="entry name" value="MoeA_N"/>
    <property type="match status" value="1"/>
</dbReference>
<dbReference type="Gene3D" id="3.40.980.10">
    <property type="entry name" value="MoaB/Mog-like domain"/>
    <property type="match status" value="1"/>
</dbReference>
<dbReference type="Gene3D" id="2.170.190.11">
    <property type="entry name" value="Molybdopterin biosynthesis moea protein, domain 3"/>
    <property type="match status" value="1"/>
</dbReference>
<dbReference type="SUPFAM" id="SSF53218">
    <property type="entry name" value="Molybdenum cofactor biosynthesis proteins"/>
    <property type="match status" value="1"/>
</dbReference>
<dbReference type="Proteomes" id="UP000239872">
    <property type="component" value="Unassembled WGS sequence"/>
</dbReference>
<comment type="cofactor">
    <cofactor evidence="6">
        <name>Mg(2+)</name>
        <dbReference type="ChEBI" id="CHEBI:18420"/>
    </cofactor>
</comment>
<dbReference type="GO" id="GO:0046872">
    <property type="term" value="F:metal ion binding"/>
    <property type="evidence" value="ECO:0007669"/>
    <property type="project" value="UniProtKB-UniRule"/>
</dbReference>
<dbReference type="EMBL" id="PPSL01000006">
    <property type="protein sequence ID" value="PQJ09290.1"/>
    <property type="molecule type" value="Genomic_DNA"/>
</dbReference>
<keyword evidence="6" id="KW-0460">Magnesium</keyword>
<keyword evidence="4 6" id="KW-0501">Molybdenum cofactor biosynthesis</keyword>
<keyword evidence="9" id="KW-1185">Reference proteome</keyword>
<evidence type="ECO:0000256" key="5">
    <source>
        <dbReference type="ARBA" id="ARBA00047317"/>
    </source>
</evidence>
<dbReference type="InterPro" id="IPR005110">
    <property type="entry name" value="MoeA_linker/N"/>
</dbReference>
<accession>A0A2S7SQX0</accession>
<evidence type="ECO:0000313" key="9">
    <source>
        <dbReference type="Proteomes" id="UP000239872"/>
    </source>
</evidence>
<evidence type="ECO:0000256" key="6">
    <source>
        <dbReference type="RuleBase" id="RU365090"/>
    </source>
</evidence>
<evidence type="ECO:0000313" key="8">
    <source>
        <dbReference type="EMBL" id="PQJ09290.1"/>
    </source>
</evidence>
<dbReference type="Pfam" id="PF00994">
    <property type="entry name" value="MoCF_biosynth"/>
    <property type="match status" value="1"/>
</dbReference>
<dbReference type="GO" id="GO:0005829">
    <property type="term" value="C:cytosol"/>
    <property type="evidence" value="ECO:0007669"/>
    <property type="project" value="TreeGrafter"/>
</dbReference>
<keyword evidence="6" id="KW-0479">Metal-binding</keyword>
<dbReference type="SUPFAM" id="SSF63867">
    <property type="entry name" value="MoeA C-terminal domain-like"/>
    <property type="match status" value="1"/>
</dbReference>
<dbReference type="GO" id="GO:0061599">
    <property type="term" value="F:molybdopterin molybdotransferase activity"/>
    <property type="evidence" value="ECO:0007669"/>
    <property type="project" value="UniProtKB-UniRule"/>
</dbReference>
<comment type="similarity">
    <text evidence="3 6">Belongs to the MoeA family.</text>
</comment>
<keyword evidence="6 8" id="KW-0808">Transferase</keyword>
<evidence type="ECO:0000256" key="4">
    <source>
        <dbReference type="ARBA" id="ARBA00023150"/>
    </source>
</evidence>
<dbReference type="OrthoDB" id="9804758at2"/>
<evidence type="ECO:0000256" key="1">
    <source>
        <dbReference type="ARBA" id="ARBA00002901"/>
    </source>
</evidence>
<dbReference type="InterPro" id="IPR036425">
    <property type="entry name" value="MoaB/Mog-like_dom_sf"/>
</dbReference>
<proteinExistence type="inferred from homology"/>
<dbReference type="Pfam" id="PF03454">
    <property type="entry name" value="MoeA_C"/>
    <property type="match status" value="1"/>
</dbReference>
<dbReference type="InterPro" id="IPR038987">
    <property type="entry name" value="MoeA-like"/>
</dbReference>
<dbReference type="PROSITE" id="PS01079">
    <property type="entry name" value="MOCF_BIOSYNTHESIS_2"/>
    <property type="match status" value="1"/>
</dbReference>
<gene>
    <name evidence="8" type="ORF">CJD36_018755</name>
</gene>
<organism evidence="8 9">
    <name type="scientific">Flavipsychrobacter stenotrophus</name>
    <dbReference type="NCBI Taxonomy" id="2077091"/>
    <lineage>
        <taxon>Bacteria</taxon>
        <taxon>Pseudomonadati</taxon>
        <taxon>Bacteroidota</taxon>
        <taxon>Chitinophagia</taxon>
        <taxon>Chitinophagales</taxon>
        <taxon>Chitinophagaceae</taxon>
        <taxon>Flavipsychrobacter</taxon>
    </lineage>
</organism>